<reference evidence="12 13" key="1">
    <citation type="submission" date="2018-06" db="EMBL/GenBank/DDBJ databases">
        <authorList>
            <consortium name="Pathogen Informatics"/>
            <person name="Doyle S."/>
        </authorList>
    </citation>
    <scope>NUCLEOTIDE SEQUENCE [LARGE SCALE GENOMIC DNA]</scope>
    <source>
        <strain evidence="12 13">NCTC11179</strain>
    </source>
</reference>
<keyword evidence="6" id="KW-0540">Nuclease</keyword>
<proteinExistence type="inferred from homology"/>
<keyword evidence="8" id="KW-0255">Endonuclease</keyword>
<dbReference type="GO" id="GO:0003676">
    <property type="term" value="F:nucleic acid binding"/>
    <property type="evidence" value="ECO:0007669"/>
    <property type="project" value="InterPro"/>
</dbReference>
<gene>
    <name evidence="12" type="primary">rnhA</name>
    <name evidence="12" type="ORF">NCTC11179_02649</name>
</gene>
<dbReference type="PANTHER" id="PTHR10642:SF26">
    <property type="entry name" value="RIBONUCLEASE H1"/>
    <property type="match status" value="1"/>
</dbReference>
<dbReference type="PROSITE" id="PS50879">
    <property type="entry name" value="RNASE_H_1"/>
    <property type="match status" value="1"/>
</dbReference>
<evidence type="ECO:0000259" key="11">
    <source>
        <dbReference type="PROSITE" id="PS50879"/>
    </source>
</evidence>
<dbReference type="CDD" id="cd09278">
    <property type="entry name" value="RNase_HI_prokaryote_like"/>
    <property type="match status" value="1"/>
</dbReference>
<keyword evidence="9 12" id="KW-0378">Hydrolase</keyword>
<comment type="subunit">
    <text evidence="4">Monomer.</text>
</comment>
<dbReference type="EMBL" id="UGQL01000002">
    <property type="protein sequence ID" value="STZ69152.1"/>
    <property type="molecule type" value="Genomic_DNA"/>
</dbReference>
<feature type="domain" description="RNase H type-1" evidence="11">
    <location>
        <begin position="3"/>
        <end position="143"/>
    </location>
</feature>
<evidence type="ECO:0000256" key="3">
    <source>
        <dbReference type="ARBA" id="ARBA00005300"/>
    </source>
</evidence>
<name>A0A378U4A9_MYROD</name>
<dbReference type="Proteomes" id="UP000255024">
    <property type="component" value="Unassembled WGS sequence"/>
</dbReference>
<evidence type="ECO:0000256" key="4">
    <source>
        <dbReference type="ARBA" id="ARBA00011245"/>
    </source>
</evidence>
<evidence type="ECO:0000256" key="2">
    <source>
        <dbReference type="ARBA" id="ARBA00001946"/>
    </source>
</evidence>
<keyword evidence="13" id="KW-1185">Reference proteome</keyword>
<evidence type="ECO:0000256" key="10">
    <source>
        <dbReference type="ARBA" id="ARBA00022842"/>
    </source>
</evidence>
<comment type="catalytic activity">
    <reaction evidence="1">
        <text>Endonucleolytic cleavage to 5'-phosphomonoester.</text>
        <dbReference type="EC" id="3.1.26.4"/>
    </reaction>
</comment>
<comment type="cofactor">
    <cofactor evidence="2">
        <name>Mg(2+)</name>
        <dbReference type="ChEBI" id="CHEBI:18420"/>
    </cofactor>
</comment>
<dbReference type="InterPro" id="IPR050092">
    <property type="entry name" value="RNase_H"/>
</dbReference>
<dbReference type="NCBIfam" id="NF001236">
    <property type="entry name" value="PRK00203.1"/>
    <property type="match status" value="1"/>
</dbReference>
<dbReference type="PANTHER" id="PTHR10642">
    <property type="entry name" value="RIBONUCLEASE H1"/>
    <property type="match status" value="1"/>
</dbReference>
<dbReference type="SUPFAM" id="SSF53098">
    <property type="entry name" value="Ribonuclease H-like"/>
    <property type="match status" value="1"/>
</dbReference>
<protein>
    <recommendedName>
        <fullName evidence="5">ribonuclease H</fullName>
        <ecNumber evidence="5">3.1.26.4</ecNumber>
    </recommendedName>
</protein>
<comment type="similarity">
    <text evidence="3">Belongs to the RNase H family.</text>
</comment>
<sequence>MSQSFQVILYTDGSAQGNPGPGGYGLVLEWAGHQIFKEFAQGYRLTTNNRMELLAVIVGLEKLKNPQTRVLVVSDSKYVVDAVTKGWVFGWEKKNFKDKKNPDLWMRFLRIYRRHQVSFQWVKGHNNHPMNERCDFLAVQAGKQKDLLVDEYYEQNRE</sequence>
<evidence type="ECO:0000256" key="6">
    <source>
        <dbReference type="ARBA" id="ARBA00022722"/>
    </source>
</evidence>
<dbReference type="InterPro" id="IPR036397">
    <property type="entry name" value="RNaseH_sf"/>
</dbReference>
<evidence type="ECO:0000313" key="12">
    <source>
        <dbReference type="EMBL" id="STZ69152.1"/>
    </source>
</evidence>
<dbReference type="GO" id="GO:0043137">
    <property type="term" value="P:DNA replication, removal of RNA primer"/>
    <property type="evidence" value="ECO:0007669"/>
    <property type="project" value="TreeGrafter"/>
</dbReference>
<dbReference type="Pfam" id="PF00075">
    <property type="entry name" value="RNase_H"/>
    <property type="match status" value="1"/>
</dbReference>
<evidence type="ECO:0000256" key="9">
    <source>
        <dbReference type="ARBA" id="ARBA00022801"/>
    </source>
</evidence>
<dbReference type="Gene3D" id="3.30.420.10">
    <property type="entry name" value="Ribonuclease H-like superfamily/Ribonuclease H"/>
    <property type="match status" value="1"/>
</dbReference>
<organism evidence="12 13">
    <name type="scientific">Myroides odoratus</name>
    <name type="common">Flavobacterium odoratum</name>
    <dbReference type="NCBI Taxonomy" id="256"/>
    <lineage>
        <taxon>Bacteria</taxon>
        <taxon>Pseudomonadati</taxon>
        <taxon>Bacteroidota</taxon>
        <taxon>Flavobacteriia</taxon>
        <taxon>Flavobacteriales</taxon>
        <taxon>Flavobacteriaceae</taxon>
        <taxon>Myroides</taxon>
    </lineage>
</organism>
<dbReference type="GO" id="GO:0046872">
    <property type="term" value="F:metal ion binding"/>
    <property type="evidence" value="ECO:0007669"/>
    <property type="project" value="UniProtKB-KW"/>
</dbReference>
<keyword evidence="10" id="KW-0460">Magnesium</keyword>
<dbReference type="GO" id="GO:0004523">
    <property type="term" value="F:RNA-DNA hybrid ribonuclease activity"/>
    <property type="evidence" value="ECO:0007669"/>
    <property type="project" value="UniProtKB-EC"/>
</dbReference>
<evidence type="ECO:0000256" key="5">
    <source>
        <dbReference type="ARBA" id="ARBA00012180"/>
    </source>
</evidence>
<dbReference type="InterPro" id="IPR022892">
    <property type="entry name" value="RNaseHI"/>
</dbReference>
<dbReference type="InterPro" id="IPR012337">
    <property type="entry name" value="RNaseH-like_sf"/>
</dbReference>
<dbReference type="EC" id="3.1.26.4" evidence="5"/>
<evidence type="ECO:0000256" key="1">
    <source>
        <dbReference type="ARBA" id="ARBA00000077"/>
    </source>
</evidence>
<keyword evidence="7" id="KW-0479">Metal-binding</keyword>
<dbReference type="InterPro" id="IPR002156">
    <property type="entry name" value="RNaseH_domain"/>
</dbReference>
<dbReference type="AlphaFoldDB" id="A0A378U4A9"/>
<evidence type="ECO:0000256" key="8">
    <source>
        <dbReference type="ARBA" id="ARBA00022759"/>
    </source>
</evidence>
<accession>A0A378U4A9</accession>
<dbReference type="RefSeq" id="WP_115091957.1">
    <property type="nucleotide sequence ID" value="NZ_CP068107.1"/>
</dbReference>
<evidence type="ECO:0000313" key="13">
    <source>
        <dbReference type="Proteomes" id="UP000255024"/>
    </source>
</evidence>
<evidence type="ECO:0000256" key="7">
    <source>
        <dbReference type="ARBA" id="ARBA00022723"/>
    </source>
</evidence>